<dbReference type="AlphaFoldDB" id="A0AAX4JX22"/>
<keyword evidence="2" id="KW-1185">Reference proteome</keyword>
<dbReference type="Proteomes" id="UP001355207">
    <property type="component" value="Chromosome 6"/>
</dbReference>
<dbReference type="GeneID" id="91095541"/>
<evidence type="ECO:0000313" key="1">
    <source>
        <dbReference type="EMBL" id="WWC89942.1"/>
    </source>
</evidence>
<dbReference type="EMBL" id="CP144103">
    <property type="protein sequence ID" value="WWC89942.1"/>
    <property type="molecule type" value="Genomic_DNA"/>
</dbReference>
<accession>A0AAX4JX22</accession>
<sequence length="118" mass="13575">MPAVILPEIYVEVASTLREDDQLATLSSVMRTTRAMYELLYPHVYKELTITKTNASGIFWGILPHASEGNEEAQNEIERDKLRIGEKIRRSWSLWPDVALIPEDVTELESDETKKWIS</sequence>
<dbReference type="RefSeq" id="XP_066076705.1">
    <property type="nucleotide sequence ID" value="XM_066220608.1"/>
</dbReference>
<evidence type="ECO:0008006" key="3">
    <source>
        <dbReference type="Google" id="ProtNLM"/>
    </source>
</evidence>
<protein>
    <recommendedName>
        <fullName evidence="3">F-box domain-containing protein</fullName>
    </recommendedName>
</protein>
<evidence type="ECO:0000313" key="2">
    <source>
        <dbReference type="Proteomes" id="UP001355207"/>
    </source>
</evidence>
<proteinExistence type="predicted"/>
<organism evidence="1 2">
    <name type="scientific">Kwoniella dendrophila CBS 6074</name>
    <dbReference type="NCBI Taxonomy" id="1295534"/>
    <lineage>
        <taxon>Eukaryota</taxon>
        <taxon>Fungi</taxon>
        <taxon>Dikarya</taxon>
        <taxon>Basidiomycota</taxon>
        <taxon>Agaricomycotina</taxon>
        <taxon>Tremellomycetes</taxon>
        <taxon>Tremellales</taxon>
        <taxon>Cryptococcaceae</taxon>
        <taxon>Kwoniella</taxon>
    </lineage>
</organism>
<gene>
    <name evidence="1" type="ORF">L201_004871</name>
</gene>
<reference evidence="1 2" key="1">
    <citation type="submission" date="2024-01" db="EMBL/GenBank/DDBJ databases">
        <title>Comparative genomics of Cryptococcus and Kwoniella reveals pathogenesis evolution and contrasting modes of karyotype evolution via chromosome fusion or intercentromeric recombination.</title>
        <authorList>
            <person name="Coelho M.A."/>
            <person name="David-Palma M."/>
            <person name="Shea T."/>
            <person name="Bowers K."/>
            <person name="McGinley-Smith S."/>
            <person name="Mohammad A.W."/>
            <person name="Gnirke A."/>
            <person name="Yurkov A.M."/>
            <person name="Nowrousian M."/>
            <person name="Sun S."/>
            <person name="Cuomo C.A."/>
            <person name="Heitman J."/>
        </authorList>
    </citation>
    <scope>NUCLEOTIDE SEQUENCE [LARGE SCALE GENOMIC DNA]</scope>
    <source>
        <strain evidence="1 2">CBS 6074</strain>
    </source>
</reference>
<name>A0AAX4JX22_9TREE</name>